<evidence type="ECO:0000256" key="8">
    <source>
        <dbReference type="ARBA" id="ARBA00049047"/>
    </source>
</evidence>
<dbReference type="PROSITE" id="PS00167">
    <property type="entry name" value="TRP_SYNTHASE_ALPHA"/>
    <property type="match status" value="1"/>
</dbReference>
<gene>
    <name evidence="9" type="primary">trpA</name>
    <name evidence="11" type="ORF">ACG33_14855</name>
</gene>
<keyword evidence="12" id="KW-1185">Reference proteome</keyword>
<evidence type="ECO:0000256" key="7">
    <source>
        <dbReference type="ARBA" id="ARBA00023239"/>
    </source>
</evidence>
<dbReference type="NCBIfam" id="TIGR00262">
    <property type="entry name" value="trpA"/>
    <property type="match status" value="1"/>
</dbReference>
<dbReference type="PANTHER" id="PTHR43406">
    <property type="entry name" value="TRYPTOPHAN SYNTHASE, ALPHA CHAIN"/>
    <property type="match status" value="1"/>
</dbReference>
<keyword evidence="4 9" id="KW-0028">Amino-acid biosynthesis</keyword>
<organism evidence="11 12">
    <name type="scientific">Steroidobacter denitrificans</name>
    <dbReference type="NCBI Taxonomy" id="465721"/>
    <lineage>
        <taxon>Bacteria</taxon>
        <taxon>Pseudomonadati</taxon>
        <taxon>Pseudomonadota</taxon>
        <taxon>Gammaproteobacteria</taxon>
        <taxon>Steroidobacterales</taxon>
        <taxon>Steroidobacteraceae</taxon>
        <taxon>Steroidobacter</taxon>
    </lineage>
</organism>
<dbReference type="Gene3D" id="3.20.20.70">
    <property type="entry name" value="Aldolase class I"/>
    <property type="match status" value="1"/>
</dbReference>
<dbReference type="KEGG" id="sdf:ACG33_14855"/>
<evidence type="ECO:0000256" key="5">
    <source>
        <dbReference type="ARBA" id="ARBA00022822"/>
    </source>
</evidence>
<proteinExistence type="inferred from homology"/>
<comment type="pathway">
    <text evidence="2 9">Amino-acid biosynthesis; L-tryptophan biosynthesis; L-tryptophan from chorismate: step 5/5.</text>
</comment>
<feature type="active site" description="Proton acceptor" evidence="9">
    <location>
        <position position="62"/>
    </location>
</feature>
<evidence type="ECO:0000256" key="9">
    <source>
        <dbReference type="HAMAP-Rule" id="MF_00131"/>
    </source>
</evidence>
<name>A0A127FD91_STEDE</name>
<comment type="function">
    <text evidence="1 9">The alpha subunit is responsible for the aldol cleavage of indoleglycerol phosphate to indole and glyceraldehyde 3-phosphate.</text>
</comment>
<dbReference type="CDD" id="cd04724">
    <property type="entry name" value="Tryptophan_synthase_alpha"/>
    <property type="match status" value="1"/>
</dbReference>
<evidence type="ECO:0000256" key="4">
    <source>
        <dbReference type="ARBA" id="ARBA00022605"/>
    </source>
</evidence>
<dbReference type="GO" id="GO:0004834">
    <property type="term" value="F:tryptophan synthase activity"/>
    <property type="evidence" value="ECO:0007669"/>
    <property type="project" value="UniProtKB-UniRule"/>
</dbReference>
<dbReference type="PATRIC" id="fig|465721.4.peg.3175"/>
<dbReference type="InterPro" id="IPR011060">
    <property type="entry name" value="RibuloseP-bd_barrel"/>
</dbReference>
<comment type="similarity">
    <text evidence="9 10">Belongs to the TrpA family.</text>
</comment>
<accession>A0A127FD91</accession>
<evidence type="ECO:0000256" key="6">
    <source>
        <dbReference type="ARBA" id="ARBA00023141"/>
    </source>
</evidence>
<keyword evidence="5 9" id="KW-0822">Tryptophan biosynthesis</keyword>
<dbReference type="FunFam" id="3.20.20.70:FF:000037">
    <property type="entry name" value="Tryptophan synthase alpha chain"/>
    <property type="match status" value="1"/>
</dbReference>
<dbReference type="EC" id="4.2.1.20" evidence="9"/>
<dbReference type="UniPathway" id="UPA00035">
    <property type="reaction ID" value="UER00044"/>
</dbReference>
<evidence type="ECO:0000256" key="1">
    <source>
        <dbReference type="ARBA" id="ARBA00003365"/>
    </source>
</evidence>
<dbReference type="SUPFAM" id="SSF51366">
    <property type="entry name" value="Ribulose-phoshate binding barrel"/>
    <property type="match status" value="1"/>
</dbReference>
<dbReference type="InterPro" id="IPR013785">
    <property type="entry name" value="Aldolase_TIM"/>
</dbReference>
<reference evidence="11 12" key="1">
    <citation type="submission" date="2015-06" db="EMBL/GenBank/DDBJ databases">
        <title>A Comprehensive Approach to Explore the Metabolic and Phylogenetic Diversity of Bacterial Steroid Degradation in the Environment: Testosterone as an Example.</title>
        <authorList>
            <person name="Yang F.-C."/>
            <person name="Chen Y.-L."/>
            <person name="Yu C.-P."/>
            <person name="Tang S.-L."/>
            <person name="Wang P.-H."/>
            <person name="Ismail W."/>
            <person name="Wang C.-H."/>
            <person name="Yang C.-Y."/>
            <person name="Chiang Y.-R."/>
        </authorList>
    </citation>
    <scope>NUCLEOTIDE SEQUENCE [LARGE SCALE GENOMIC DNA]</scope>
    <source>
        <strain evidence="11 12">DSM 18526</strain>
    </source>
</reference>
<dbReference type="GO" id="GO:0005829">
    <property type="term" value="C:cytosol"/>
    <property type="evidence" value="ECO:0007669"/>
    <property type="project" value="TreeGrafter"/>
</dbReference>
<comment type="subunit">
    <text evidence="3 9">Tetramer of two alpha and two beta chains.</text>
</comment>
<dbReference type="HAMAP" id="MF_00131">
    <property type="entry name" value="Trp_synth_alpha"/>
    <property type="match status" value="1"/>
</dbReference>
<evidence type="ECO:0000256" key="2">
    <source>
        <dbReference type="ARBA" id="ARBA00004733"/>
    </source>
</evidence>
<dbReference type="STRING" id="465721.ACG33_14855"/>
<protein>
    <recommendedName>
        <fullName evidence="9">Tryptophan synthase alpha chain</fullName>
        <ecNumber evidence="9">4.2.1.20</ecNumber>
    </recommendedName>
</protein>
<dbReference type="PANTHER" id="PTHR43406:SF1">
    <property type="entry name" value="TRYPTOPHAN SYNTHASE ALPHA CHAIN, CHLOROPLASTIC"/>
    <property type="match status" value="1"/>
</dbReference>
<dbReference type="InterPro" id="IPR018204">
    <property type="entry name" value="Trp_synthase_alpha_AS"/>
</dbReference>
<dbReference type="AlphaFoldDB" id="A0A127FD91"/>
<dbReference type="InterPro" id="IPR002028">
    <property type="entry name" value="Trp_synthase_suA"/>
</dbReference>
<keyword evidence="7 9" id="KW-0456">Lyase</keyword>
<dbReference type="Pfam" id="PF00290">
    <property type="entry name" value="Trp_syntA"/>
    <property type="match status" value="1"/>
</dbReference>
<evidence type="ECO:0000256" key="3">
    <source>
        <dbReference type="ARBA" id="ARBA00011270"/>
    </source>
</evidence>
<comment type="catalytic activity">
    <reaction evidence="8 9">
        <text>(1S,2R)-1-C-(indol-3-yl)glycerol 3-phosphate + L-serine = D-glyceraldehyde 3-phosphate + L-tryptophan + H2O</text>
        <dbReference type="Rhea" id="RHEA:10532"/>
        <dbReference type="ChEBI" id="CHEBI:15377"/>
        <dbReference type="ChEBI" id="CHEBI:33384"/>
        <dbReference type="ChEBI" id="CHEBI:57912"/>
        <dbReference type="ChEBI" id="CHEBI:58866"/>
        <dbReference type="ChEBI" id="CHEBI:59776"/>
        <dbReference type="EC" id="4.2.1.20"/>
    </reaction>
</comment>
<evidence type="ECO:0000313" key="11">
    <source>
        <dbReference type="EMBL" id="AMN48352.1"/>
    </source>
</evidence>
<dbReference type="EMBL" id="CP011971">
    <property type="protein sequence ID" value="AMN48352.1"/>
    <property type="molecule type" value="Genomic_DNA"/>
</dbReference>
<keyword evidence="6 9" id="KW-0057">Aromatic amino acid biosynthesis</keyword>
<dbReference type="Proteomes" id="UP000070250">
    <property type="component" value="Chromosome"/>
</dbReference>
<evidence type="ECO:0000313" key="12">
    <source>
        <dbReference type="Proteomes" id="UP000070250"/>
    </source>
</evidence>
<sequence>MSPQTRISEAIRSAAAGGQPALVAYVTAGFPRREGFLEQLHAIAEAVDVIEIGVPFSDPMADGPTIQRSNRAALAQGVSLQWILAELAAAERRPAVPILLMSYLNPLLAYGLERLPDAALRAGVSGFIVPDLPYEECGPLRQTLDTRGLALVQLITPVTPPARLQMLCDYSRGFVYAVTMTGTTGKSVAIPQNTLDYLQRARRVSPLPVCAGFGIRGREQVSRLAPYVDGVIVGSALVEVIERGEDPAAFLQALRRG</sequence>
<evidence type="ECO:0000256" key="10">
    <source>
        <dbReference type="RuleBase" id="RU003662"/>
    </source>
</evidence>
<feature type="active site" description="Proton acceptor" evidence="9">
    <location>
        <position position="51"/>
    </location>
</feature>